<dbReference type="InterPro" id="IPR005467">
    <property type="entry name" value="His_kinase_dom"/>
</dbReference>
<dbReference type="InterPro" id="IPR003661">
    <property type="entry name" value="HisK_dim/P_dom"/>
</dbReference>
<evidence type="ECO:0000259" key="10">
    <source>
        <dbReference type="PROSITE" id="PS50110"/>
    </source>
</evidence>
<dbReference type="PRINTS" id="PR00344">
    <property type="entry name" value="BCTRLSENSOR"/>
</dbReference>
<dbReference type="Pfam" id="PF02518">
    <property type="entry name" value="HATPase_c"/>
    <property type="match status" value="1"/>
</dbReference>
<dbReference type="InterPro" id="IPR036097">
    <property type="entry name" value="HisK_dim/P_sf"/>
</dbReference>
<dbReference type="SMART" id="SM00065">
    <property type="entry name" value="GAF"/>
    <property type="match status" value="1"/>
</dbReference>
<feature type="domain" description="PAS" evidence="11">
    <location>
        <begin position="334"/>
        <end position="405"/>
    </location>
</feature>
<evidence type="ECO:0000256" key="6">
    <source>
        <dbReference type="ARBA" id="ARBA00022777"/>
    </source>
</evidence>
<evidence type="ECO:0000256" key="8">
    <source>
        <dbReference type="ARBA" id="ARBA00023012"/>
    </source>
</evidence>
<dbReference type="InterPro" id="IPR029016">
    <property type="entry name" value="GAF-like_dom_sf"/>
</dbReference>
<protein>
    <recommendedName>
        <fullName evidence="2">histidine kinase</fullName>
        <ecNumber evidence="2">2.7.13.3</ecNumber>
    </recommendedName>
</protein>
<dbReference type="Pfam" id="PF13426">
    <property type="entry name" value="PAS_9"/>
    <property type="match status" value="1"/>
</dbReference>
<reference evidence="13" key="1">
    <citation type="submission" date="2019-08" db="EMBL/GenBank/DDBJ databases">
        <authorList>
            <person name="Kucharzyk K."/>
            <person name="Murdoch R.W."/>
            <person name="Higgins S."/>
            <person name="Loffler F."/>
        </authorList>
    </citation>
    <scope>NUCLEOTIDE SEQUENCE</scope>
</reference>
<feature type="domain" description="Histidine kinase" evidence="9">
    <location>
        <begin position="477"/>
        <end position="697"/>
    </location>
</feature>
<dbReference type="NCBIfam" id="TIGR00229">
    <property type="entry name" value="sensory_box"/>
    <property type="match status" value="2"/>
</dbReference>
<accession>A0A644X3A5</accession>
<evidence type="ECO:0000256" key="1">
    <source>
        <dbReference type="ARBA" id="ARBA00000085"/>
    </source>
</evidence>
<dbReference type="GO" id="GO:0000155">
    <property type="term" value="F:phosphorelay sensor kinase activity"/>
    <property type="evidence" value="ECO:0007669"/>
    <property type="project" value="InterPro"/>
</dbReference>
<keyword evidence="7" id="KW-0067">ATP-binding</keyword>
<dbReference type="SMART" id="SM00086">
    <property type="entry name" value="PAC"/>
    <property type="match status" value="2"/>
</dbReference>
<evidence type="ECO:0000256" key="5">
    <source>
        <dbReference type="ARBA" id="ARBA00022741"/>
    </source>
</evidence>
<dbReference type="InterPro" id="IPR003594">
    <property type="entry name" value="HATPase_dom"/>
</dbReference>
<dbReference type="InterPro" id="IPR035965">
    <property type="entry name" value="PAS-like_dom_sf"/>
</dbReference>
<dbReference type="EMBL" id="VSSQ01001470">
    <property type="protein sequence ID" value="MPM08614.1"/>
    <property type="molecule type" value="Genomic_DNA"/>
</dbReference>
<dbReference type="SMART" id="SM00387">
    <property type="entry name" value="HATPase_c"/>
    <property type="match status" value="1"/>
</dbReference>
<keyword evidence="5" id="KW-0547">Nucleotide-binding</keyword>
<dbReference type="Gene3D" id="3.40.50.2300">
    <property type="match status" value="1"/>
</dbReference>
<dbReference type="EC" id="2.7.13.3" evidence="2"/>
<keyword evidence="4 13" id="KW-0808">Transferase</keyword>
<sequence length="839" mass="94271">MLKKDGSKIIIEMSSRLMPDGTYQCFAKDITGNIKAQEALNESESRLRKFFECTQEGIVFHDKGLIEDVNKAHMEMLGISDEQEMIGRKIYDFISPETIDIVKHHVENHLTEKYEAECIRIDGSVFPVEISPRVIEISDGRKVRIASVTDITERKNAERIQKVNTDRTRALLTLSQMYNAPLSEIADFILEEAIKLTGSKIGYIAFLNEAENVLSMHAWSREALEECRVSNVPREYPLEKTGLWGEAVRQRKPVITNDYAADNPLKKGIPEGHVKIFRHLNVPVLDGNKIVAVIGVGNKEEEYYDECINQLTILGKAMWTHIDRQRAIKELIESREQFRLITENSNDMIVTFDAENGVISYLSPGSGQIQKFESEEVVQKSFFDFCHPDDIPSLLEAQKEILSGKELPLLKHRIMMKDGSFQWFETSTKLVTDPNSGKVEIVAVCRDISEILKTEQMRKEKEAAEAASKAKSEFLANVSHEIRNPLNSIVGLANTLTRANLSSDIQEIVNAIKISSGNLLNIINDVLDLSKIEANRVELANEEFEARNVFREVCSLFRSGAENKGLKFSCEVYDSVPQLLKGDMVRFKQMVVNLAGNAVKFTDNGSVTIHARAEKADDRTIIITEVKDSGIGIKKEDFDKLFRSFSQLDSSTTKKYAGTGLGLAIVKSFADMMGGDISVESEYGVGSTFTLKIPFMTVEKAAGRSESDIDEQKNIEQCRVLLVEDDAINQMYLKGFLKSNGMIVDSAFNGLQALEKYESGEYDVILMDGQMPKMDGFEATRIIREKEKDSGKHTPVIAITGYAIKGDEERFINAGMDSYITKPFDENKLLEVIRKLTKG</sequence>
<dbReference type="SUPFAM" id="SSF55785">
    <property type="entry name" value="PYP-like sensor domain (PAS domain)"/>
    <property type="match status" value="2"/>
</dbReference>
<evidence type="ECO:0000256" key="3">
    <source>
        <dbReference type="ARBA" id="ARBA00022553"/>
    </source>
</evidence>
<dbReference type="FunFam" id="3.30.565.10:FF:000010">
    <property type="entry name" value="Sensor histidine kinase RcsC"/>
    <property type="match status" value="1"/>
</dbReference>
<dbReference type="InterPro" id="IPR036890">
    <property type="entry name" value="HATPase_C_sf"/>
</dbReference>
<proteinExistence type="predicted"/>
<dbReference type="Pfam" id="PF00512">
    <property type="entry name" value="HisKA"/>
    <property type="match status" value="1"/>
</dbReference>
<dbReference type="PROSITE" id="PS50109">
    <property type="entry name" value="HIS_KIN"/>
    <property type="match status" value="1"/>
</dbReference>
<evidence type="ECO:0000259" key="9">
    <source>
        <dbReference type="PROSITE" id="PS50109"/>
    </source>
</evidence>
<dbReference type="InterPro" id="IPR000014">
    <property type="entry name" value="PAS"/>
</dbReference>
<dbReference type="InterPro" id="IPR004358">
    <property type="entry name" value="Sig_transdc_His_kin-like_C"/>
</dbReference>
<dbReference type="PANTHER" id="PTHR45339:SF3">
    <property type="entry name" value="HISTIDINE KINASE"/>
    <property type="match status" value="1"/>
</dbReference>
<dbReference type="InterPro" id="IPR001610">
    <property type="entry name" value="PAC"/>
</dbReference>
<evidence type="ECO:0000256" key="2">
    <source>
        <dbReference type="ARBA" id="ARBA00012438"/>
    </source>
</evidence>
<dbReference type="PROSITE" id="PS50110">
    <property type="entry name" value="RESPONSE_REGULATORY"/>
    <property type="match status" value="1"/>
</dbReference>
<dbReference type="SUPFAM" id="SSF47384">
    <property type="entry name" value="Homodimeric domain of signal transducing histidine kinase"/>
    <property type="match status" value="1"/>
</dbReference>
<gene>
    <name evidence="13" type="primary">rcsC_137</name>
    <name evidence="13" type="ORF">SDC9_54928</name>
</gene>
<name>A0A644X3A5_9ZZZZ</name>
<dbReference type="SUPFAM" id="SSF52172">
    <property type="entry name" value="CheY-like"/>
    <property type="match status" value="1"/>
</dbReference>
<feature type="domain" description="PAS" evidence="11">
    <location>
        <begin position="43"/>
        <end position="113"/>
    </location>
</feature>
<dbReference type="CDD" id="cd17546">
    <property type="entry name" value="REC_hyHK_CKI1_RcsC-like"/>
    <property type="match status" value="1"/>
</dbReference>
<dbReference type="AlphaFoldDB" id="A0A644X3A5"/>
<comment type="caution">
    <text evidence="13">The sequence shown here is derived from an EMBL/GenBank/DDBJ whole genome shotgun (WGS) entry which is preliminary data.</text>
</comment>
<feature type="domain" description="Response regulatory" evidence="10">
    <location>
        <begin position="719"/>
        <end position="837"/>
    </location>
</feature>
<keyword evidence="6 13" id="KW-0418">Kinase</keyword>
<dbReference type="InterPro" id="IPR001789">
    <property type="entry name" value="Sig_transdc_resp-reg_receiver"/>
</dbReference>
<dbReference type="InterPro" id="IPR000700">
    <property type="entry name" value="PAS-assoc_C"/>
</dbReference>
<comment type="catalytic activity">
    <reaction evidence="1">
        <text>ATP + protein L-histidine = ADP + protein N-phospho-L-histidine.</text>
        <dbReference type="EC" id="2.7.13.3"/>
    </reaction>
</comment>
<dbReference type="PROSITE" id="PS50113">
    <property type="entry name" value="PAC"/>
    <property type="match status" value="1"/>
</dbReference>
<dbReference type="Gene3D" id="3.30.450.40">
    <property type="match status" value="1"/>
</dbReference>
<dbReference type="SUPFAM" id="SSF55874">
    <property type="entry name" value="ATPase domain of HSP90 chaperone/DNA topoisomerase II/histidine kinase"/>
    <property type="match status" value="1"/>
</dbReference>
<dbReference type="InterPro" id="IPR003018">
    <property type="entry name" value="GAF"/>
</dbReference>
<dbReference type="SMART" id="SM00388">
    <property type="entry name" value="HisKA"/>
    <property type="match status" value="1"/>
</dbReference>
<dbReference type="PANTHER" id="PTHR45339">
    <property type="entry name" value="HYBRID SIGNAL TRANSDUCTION HISTIDINE KINASE J"/>
    <property type="match status" value="1"/>
</dbReference>
<dbReference type="PROSITE" id="PS50112">
    <property type="entry name" value="PAS"/>
    <property type="match status" value="2"/>
</dbReference>
<evidence type="ECO:0000259" key="11">
    <source>
        <dbReference type="PROSITE" id="PS50112"/>
    </source>
</evidence>
<dbReference type="CDD" id="cd00082">
    <property type="entry name" value="HisKA"/>
    <property type="match status" value="1"/>
</dbReference>
<dbReference type="Pfam" id="PF00072">
    <property type="entry name" value="Response_reg"/>
    <property type="match status" value="1"/>
</dbReference>
<evidence type="ECO:0000313" key="13">
    <source>
        <dbReference type="EMBL" id="MPM08614.1"/>
    </source>
</evidence>
<dbReference type="Pfam" id="PF08447">
    <property type="entry name" value="PAS_3"/>
    <property type="match status" value="1"/>
</dbReference>
<dbReference type="InterPro" id="IPR011006">
    <property type="entry name" value="CheY-like_superfamily"/>
</dbReference>
<evidence type="ECO:0000259" key="12">
    <source>
        <dbReference type="PROSITE" id="PS50113"/>
    </source>
</evidence>
<organism evidence="13">
    <name type="scientific">bioreactor metagenome</name>
    <dbReference type="NCBI Taxonomy" id="1076179"/>
    <lineage>
        <taxon>unclassified sequences</taxon>
        <taxon>metagenomes</taxon>
        <taxon>ecological metagenomes</taxon>
    </lineage>
</organism>
<dbReference type="CDD" id="cd16922">
    <property type="entry name" value="HATPase_EvgS-ArcB-TorS-like"/>
    <property type="match status" value="1"/>
</dbReference>
<dbReference type="FunFam" id="1.10.287.130:FF:000002">
    <property type="entry name" value="Two-component osmosensing histidine kinase"/>
    <property type="match status" value="1"/>
</dbReference>
<keyword evidence="8" id="KW-0902">Two-component regulatory system</keyword>
<dbReference type="Gene3D" id="3.30.450.20">
    <property type="entry name" value="PAS domain"/>
    <property type="match status" value="2"/>
</dbReference>
<dbReference type="SMART" id="SM00448">
    <property type="entry name" value="REC"/>
    <property type="match status" value="1"/>
</dbReference>
<dbReference type="SMART" id="SM00091">
    <property type="entry name" value="PAS"/>
    <property type="match status" value="2"/>
</dbReference>
<dbReference type="Pfam" id="PF13185">
    <property type="entry name" value="GAF_2"/>
    <property type="match status" value="1"/>
</dbReference>
<dbReference type="CDD" id="cd00130">
    <property type="entry name" value="PAS"/>
    <property type="match status" value="2"/>
</dbReference>
<dbReference type="Gene3D" id="3.30.565.10">
    <property type="entry name" value="Histidine kinase-like ATPase, C-terminal domain"/>
    <property type="match status" value="1"/>
</dbReference>
<keyword evidence="3" id="KW-0597">Phosphoprotein</keyword>
<evidence type="ECO:0000256" key="4">
    <source>
        <dbReference type="ARBA" id="ARBA00022679"/>
    </source>
</evidence>
<dbReference type="InterPro" id="IPR013655">
    <property type="entry name" value="PAS_fold_3"/>
</dbReference>
<dbReference type="Gene3D" id="1.10.287.130">
    <property type="match status" value="1"/>
</dbReference>
<feature type="domain" description="PAC" evidence="12">
    <location>
        <begin position="408"/>
        <end position="460"/>
    </location>
</feature>
<evidence type="ECO:0000256" key="7">
    <source>
        <dbReference type="ARBA" id="ARBA00022840"/>
    </source>
</evidence>
<dbReference type="SUPFAM" id="SSF55781">
    <property type="entry name" value="GAF domain-like"/>
    <property type="match status" value="1"/>
</dbReference>
<dbReference type="GO" id="GO:0005524">
    <property type="term" value="F:ATP binding"/>
    <property type="evidence" value="ECO:0007669"/>
    <property type="project" value="UniProtKB-KW"/>
</dbReference>